<name>A0ABN9A7M5_RANTA</name>
<reference evidence="2" key="1">
    <citation type="submission" date="2023-04" db="EMBL/GenBank/DDBJ databases">
        <authorList>
            <consortium name="ELIXIR-Norway"/>
        </authorList>
    </citation>
    <scope>NUCLEOTIDE SEQUENCE [LARGE SCALE GENOMIC DNA]</scope>
</reference>
<feature type="compositionally biased region" description="Polar residues" evidence="1">
    <location>
        <begin position="139"/>
        <end position="149"/>
    </location>
</feature>
<feature type="region of interest" description="Disordered" evidence="1">
    <location>
        <begin position="123"/>
        <end position="168"/>
    </location>
</feature>
<proteinExistence type="predicted"/>
<evidence type="ECO:0000313" key="2">
    <source>
        <dbReference type="EMBL" id="CAI9179924.1"/>
    </source>
</evidence>
<evidence type="ECO:0000256" key="1">
    <source>
        <dbReference type="SAM" id="MobiDB-lite"/>
    </source>
</evidence>
<keyword evidence="3" id="KW-1185">Reference proteome</keyword>
<accession>A0ABN9A7M5</accession>
<evidence type="ECO:0000313" key="3">
    <source>
        <dbReference type="Proteomes" id="UP001176941"/>
    </source>
</evidence>
<gene>
    <name evidence="2" type="ORF">MRATA1EN1_LOCUS28886</name>
</gene>
<dbReference type="Proteomes" id="UP001176941">
    <property type="component" value="Chromosome 9"/>
</dbReference>
<protein>
    <submittedName>
        <fullName evidence="2">Uncharacterized protein</fullName>
    </submittedName>
</protein>
<dbReference type="EMBL" id="OX459945">
    <property type="protein sequence ID" value="CAI9179924.1"/>
    <property type="molecule type" value="Genomic_DNA"/>
</dbReference>
<organism evidence="2 3">
    <name type="scientific">Rangifer tarandus platyrhynchus</name>
    <name type="common">Svalbard reindeer</name>
    <dbReference type="NCBI Taxonomy" id="3082113"/>
    <lineage>
        <taxon>Eukaryota</taxon>
        <taxon>Metazoa</taxon>
        <taxon>Chordata</taxon>
        <taxon>Craniata</taxon>
        <taxon>Vertebrata</taxon>
        <taxon>Euteleostomi</taxon>
        <taxon>Mammalia</taxon>
        <taxon>Eutheria</taxon>
        <taxon>Laurasiatheria</taxon>
        <taxon>Artiodactyla</taxon>
        <taxon>Ruminantia</taxon>
        <taxon>Pecora</taxon>
        <taxon>Cervidae</taxon>
        <taxon>Odocoileinae</taxon>
        <taxon>Rangifer</taxon>
    </lineage>
</organism>
<sequence>MSSFALCCSGEGRTQCLTCEVKSGPHDGPQTPRLSVTGFPVLKSVTLPVRGCPSGCLTAHRGSDDGHVDFSRAPMTSPGRDLPMVSVLASRFSSTLEPGGLPAARKKLGQEMLWQLKPSAAPERGAGRHYRSASEVGQIANSGRITTRSAPALAEPTPDPPAQPCSSLELRVLLEGGRART</sequence>